<dbReference type="AlphaFoldDB" id="A0AAX2D7D2"/>
<dbReference type="GeneID" id="76211272"/>
<keyword evidence="2" id="KW-1185">Reference proteome</keyword>
<dbReference type="RefSeq" id="WP_055137796.1">
    <property type="nucleotide sequence ID" value="NZ_CAKKMJ010000147.1"/>
</dbReference>
<organism evidence="1 2">
    <name type="scientific">Pseudomonas mediterranea</name>
    <dbReference type="NCBI Taxonomy" id="183795"/>
    <lineage>
        <taxon>Bacteria</taxon>
        <taxon>Pseudomonadati</taxon>
        <taxon>Pseudomonadota</taxon>
        <taxon>Gammaproteobacteria</taxon>
        <taxon>Pseudomonadales</taxon>
        <taxon>Pseudomonadaceae</taxon>
        <taxon>Pseudomonas</taxon>
    </lineage>
</organism>
<accession>A0AAX2D7D2</accession>
<dbReference type="EMBL" id="LT629790">
    <property type="protein sequence ID" value="SDU22120.1"/>
    <property type="molecule type" value="Genomic_DNA"/>
</dbReference>
<dbReference type="Proteomes" id="UP000183772">
    <property type="component" value="Chromosome I"/>
</dbReference>
<gene>
    <name evidence="1" type="ORF">SAMN05216476_0986</name>
</gene>
<protein>
    <submittedName>
        <fullName evidence="1">Uncharacterized protein</fullName>
    </submittedName>
</protein>
<proteinExistence type="predicted"/>
<evidence type="ECO:0000313" key="2">
    <source>
        <dbReference type="Proteomes" id="UP000183772"/>
    </source>
</evidence>
<name>A0AAX2D7D2_9PSED</name>
<evidence type="ECO:0000313" key="1">
    <source>
        <dbReference type="EMBL" id="SDU22120.1"/>
    </source>
</evidence>
<sequence>MKKFEDFTDFKEGNWNGWQNGSGIRPGGELKTEKGTNTYWSGKLERSPDHPLGLQPSLFKEFVFQEDEERKAQYQVTFDYRIHPLEPGEAKMIAITITTETTRQLVNNWTEPDAELNQWHSVTLGFIGHIFADSSKQIWICTRGGSDFETFRKVDIDNIRVQRVSLQYE</sequence>
<reference evidence="1 2" key="1">
    <citation type="submission" date="2016-10" db="EMBL/GenBank/DDBJ databases">
        <authorList>
            <person name="Varghese N."/>
            <person name="Submissions S."/>
        </authorList>
    </citation>
    <scope>NUCLEOTIDE SEQUENCE [LARGE SCALE GENOMIC DNA]</scope>
    <source>
        <strain evidence="1 2">DSM 16733</strain>
    </source>
</reference>